<feature type="transmembrane region" description="Helical" evidence="1">
    <location>
        <begin position="66"/>
        <end position="83"/>
    </location>
</feature>
<dbReference type="Proteomes" id="UP000823598">
    <property type="component" value="Unassembled WGS sequence"/>
</dbReference>
<evidence type="ECO:0000313" key="2">
    <source>
        <dbReference type="EMBL" id="MBO8475972.1"/>
    </source>
</evidence>
<reference evidence="2" key="2">
    <citation type="journal article" date="2021" name="PeerJ">
        <title>Extensive microbial diversity within the chicken gut microbiome revealed by metagenomics and culture.</title>
        <authorList>
            <person name="Gilroy R."/>
            <person name="Ravi A."/>
            <person name="Getino M."/>
            <person name="Pursley I."/>
            <person name="Horton D.L."/>
            <person name="Alikhan N.F."/>
            <person name="Baker D."/>
            <person name="Gharbi K."/>
            <person name="Hall N."/>
            <person name="Watson M."/>
            <person name="Adriaenssens E.M."/>
            <person name="Foster-Nyarko E."/>
            <person name="Jarju S."/>
            <person name="Secka A."/>
            <person name="Antonio M."/>
            <person name="Oren A."/>
            <person name="Chaudhuri R.R."/>
            <person name="La Ragione R."/>
            <person name="Hildebrand F."/>
            <person name="Pallen M.J."/>
        </authorList>
    </citation>
    <scope>NUCLEOTIDE SEQUENCE</scope>
    <source>
        <strain evidence="2">6919</strain>
    </source>
</reference>
<keyword evidence="1" id="KW-1133">Transmembrane helix</keyword>
<comment type="caution">
    <text evidence="2">The sequence shown here is derived from an EMBL/GenBank/DDBJ whole genome shotgun (WGS) entry which is preliminary data.</text>
</comment>
<feature type="transmembrane region" description="Helical" evidence="1">
    <location>
        <begin position="31"/>
        <end position="54"/>
    </location>
</feature>
<reference evidence="2" key="1">
    <citation type="submission" date="2020-10" db="EMBL/GenBank/DDBJ databases">
        <authorList>
            <person name="Gilroy R."/>
        </authorList>
    </citation>
    <scope>NUCLEOTIDE SEQUENCE</scope>
    <source>
        <strain evidence="2">6919</strain>
    </source>
</reference>
<feature type="transmembrane region" description="Helical" evidence="1">
    <location>
        <begin position="7"/>
        <end position="25"/>
    </location>
</feature>
<organism evidence="2 3">
    <name type="scientific">Candidatus Limisoma faecipullorum</name>
    <dbReference type="NCBI Taxonomy" id="2840854"/>
    <lineage>
        <taxon>Bacteria</taxon>
        <taxon>Pseudomonadati</taxon>
        <taxon>Bacteroidota</taxon>
        <taxon>Bacteroidia</taxon>
        <taxon>Bacteroidales</taxon>
        <taxon>Candidatus Limisoma</taxon>
    </lineage>
</organism>
<keyword evidence="1" id="KW-0472">Membrane</keyword>
<evidence type="ECO:0000313" key="3">
    <source>
        <dbReference type="Proteomes" id="UP000823598"/>
    </source>
</evidence>
<name>A0A9D9INX8_9BACT</name>
<keyword evidence="1" id="KW-0812">Transmembrane</keyword>
<dbReference type="AlphaFoldDB" id="A0A9D9INX8"/>
<dbReference type="EMBL" id="JADIMC010000036">
    <property type="protein sequence ID" value="MBO8475972.1"/>
    <property type="molecule type" value="Genomic_DNA"/>
</dbReference>
<evidence type="ECO:0000256" key="1">
    <source>
        <dbReference type="SAM" id="Phobius"/>
    </source>
</evidence>
<gene>
    <name evidence="2" type="ORF">IAB88_03150</name>
</gene>
<proteinExistence type="predicted"/>
<sequence>MTNNWKTIQYISAIVATSAIAILWIDDVVGILIIALMFWLFVPALIISTVSFFLSLKCNIRHKRILLAWHSLNILALILWITNPNSNCNADIMEKHYESHKENFCELYQYVNNHLKPGCGISLEFENEKVSIFHVIGENGLWNNEWNPSEEKIDSLLKESGLNRKNLDYIKKELKKTHCISIKAFDDPTHPYTIGFRRIGMGMYSFKIYNRILSADEKKIIDEDCSTILYTSSVVFEYSGGAIGNQCFIGKEEYLKNKAKKKHL</sequence>
<accession>A0A9D9INX8</accession>
<protein>
    <submittedName>
        <fullName evidence="2">Uncharacterized protein</fullName>
    </submittedName>
</protein>